<comment type="similarity">
    <text evidence="1">Belongs to the sulfatase family.</text>
</comment>
<dbReference type="EMBL" id="JAFMYW010000001">
    <property type="protein sequence ID" value="MBO0947987.1"/>
    <property type="molecule type" value="Genomic_DNA"/>
</dbReference>
<keyword evidence="2" id="KW-0378">Hydrolase</keyword>
<dbReference type="Gene3D" id="3.30.1120.10">
    <property type="match status" value="1"/>
</dbReference>
<evidence type="ECO:0000259" key="3">
    <source>
        <dbReference type="Pfam" id="PF00884"/>
    </source>
</evidence>
<evidence type="ECO:0000256" key="2">
    <source>
        <dbReference type="ARBA" id="ARBA00022801"/>
    </source>
</evidence>
<dbReference type="CDD" id="cd16025">
    <property type="entry name" value="PAS_like"/>
    <property type="match status" value="1"/>
</dbReference>
<dbReference type="RefSeq" id="WP_207327870.1">
    <property type="nucleotide sequence ID" value="NZ_JAFMYW010000001.1"/>
</dbReference>
<feature type="domain" description="Sulfatase N-terminal" evidence="3">
    <location>
        <begin position="41"/>
        <end position="439"/>
    </location>
</feature>
<dbReference type="SUPFAM" id="SSF53649">
    <property type="entry name" value="Alkaline phosphatase-like"/>
    <property type="match status" value="1"/>
</dbReference>
<keyword evidence="5" id="KW-1185">Reference proteome</keyword>
<dbReference type="Proteomes" id="UP000664628">
    <property type="component" value="Unassembled WGS sequence"/>
</dbReference>
<dbReference type="InterPro" id="IPR017850">
    <property type="entry name" value="Alkaline_phosphatase_core_sf"/>
</dbReference>
<dbReference type="PANTHER" id="PTHR42693">
    <property type="entry name" value="ARYLSULFATASE FAMILY MEMBER"/>
    <property type="match status" value="1"/>
</dbReference>
<dbReference type="InterPro" id="IPR050738">
    <property type="entry name" value="Sulfatase"/>
</dbReference>
<dbReference type="InterPro" id="IPR000917">
    <property type="entry name" value="Sulfatase_N"/>
</dbReference>
<reference evidence="4 5" key="1">
    <citation type="submission" date="2021-03" db="EMBL/GenBank/DDBJ databases">
        <title>Fibrella sp. HMF5405 genome sequencing and assembly.</title>
        <authorList>
            <person name="Kang H."/>
            <person name="Kim H."/>
            <person name="Bae S."/>
            <person name="Joh K."/>
        </authorList>
    </citation>
    <scope>NUCLEOTIDE SEQUENCE [LARGE SCALE GENOMIC DNA]</scope>
    <source>
        <strain evidence="4 5">HMF5405</strain>
    </source>
</reference>
<protein>
    <submittedName>
        <fullName evidence="4">Arylsulfatase</fullName>
    </submittedName>
</protein>
<comment type="caution">
    <text evidence="4">The sequence shown here is derived from an EMBL/GenBank/DDBJ whole genome shotgun (WGS) entry which is preliminary data.</text>
</comment>
<dbReference type="PANTHER" id="PTHR42693:SF53">
    <property type="entry name" value="ENDO-4-O-SULFATASE"/>
    <property type="match status" value="1"/>
</dbReference>
<dbReference type="Pfam" id="PF00884">
    <property type="entry name" value="Sulfatase"/>
    <property type="match status" value="1"/>
</dbReference>
<dbReference type="Gene3D" id="3.40.720.10">
    <property type="entry name" value="Alkaline Phosphatase, subunit A"/>
    <property type="match status" value="1"/>
</dbReference>
<organism evidence="4 5">
    <name type="scientific">Fibrella forsythiae</name>
    <dbReference type="NCBI Taxonomy" id="2817061"/>
    <lineage>
        <taxon>Bacteria</taxon>
        <taxon>Pseudomonadati</taxon>
        <taxon>Bacteroidota</taxon>
        <taxon>Cytophagia</taxon>
        <taxon>Cytophagales</taxon>
        <taxon>Spirosomataceae</taxon>
        <taxon>Fibrella</taxon>
    </lineage>
</organism>
<proteinExistence type="inferred from homology"/>
<gene>
    <name evidence="4" type="ORF">J2I46_05300</name>
</gene>
<evidence type="ECO:0000313" key="5">
    <source>
        <dbReference type="Proteomes" id="UP000664628"/>
    </source>
</evidence>
<accession>A0ABS3JGH1</accession>
<evidence type="ECO:0000256" key="1">
    <source>
        <dbReference type="ARBA" id="ARBA00008779"/>
    </source>
</evidence>
<name>A0ABS3JGH1_9BACT</name>
<evidence type="ECO:0000313" key="4">
    <source>
        <dbReference type="EMBL" id="MBO0947987.1"/>
    </source>
</evidence>
<sequence>MNAKLAFPALLVIAGFLIAGAFTVPLRESQRIKGNPGANRPNVVIIMADDMGWSDTGPFGSEIPTPNLDALAKNGVRFSQFYNNARCCPTRASLLTGLNAHRAGIGQMAEDPGPNPKQHDWGTDGYRGFLNRHCVTIAEVLKTAGYHTYMTGKWHVGMHGQEKWPLQRGFERYYGILAGATSYFRPQGGRGLTLDNQPVQPPADPNYYTTDAFTDYAIRFVTEQADENPFFLYLAYNAPHWPLQAKPADIARFKDRYKVGWDIIRQERLTRQEKTGLVGKGQSLSARDKRVRPWQSLSAGEQDSTAYRMAVYAAQISSLDENVGKLVASLKERGQFDNTLILFLSDNGACAETYNELGSSPMSLINNPDFSGAASYGIGWANASNTPFFEYKVKSYEGGIRAPLIAHFPTLIRTTRGRILTTRGHVTDLMPTILELAGATYPGTFHEGQSIFPLEGRSLVPALQTGKQADPDYMYWEHEWYGAVRKGNWKAVHDLRKGTWELYNLGTDRIESRNEAQNQSVLLADLQQHWQQWANTHAVLPKRLN</sequence>